<gene>
    <name evidence="3" type="ORF">Lp19_0089</name>
    <name evidence="2" type="ORF">Nizo2260_1984</name>
</gene>
<feature type="domain" description="HTH cro/C1-type" evidence="1">
    <location>
        <begin position="8"/>
        <end position="61"/>
    </location>
</feature>
<evidence type="ECO:0000313" key="4">
    <source>
        <dbReference type="Proteomes" id="UP000076882"/>
    </source>
</evidence>
<dbReference type="AlphaFoldDB" id="A0A162GLK2"/>
<comment type="caution">
    <text evidence="3">The sequence shown here is derived from an EMBL/GenBank/DDBJ whole genome shotgun (WGS) entry which is preliminary data.</text>
</comment>
<dbReference type="EMBL" id="LUXM01000001">
    <property type="protein sequence ID" value="KZU99027.1"/>
    <property type="molecule type" value="Genomic_DNA"/>
</dbReference>
<dbReference type="InterPro" id="IPR053163">
    <property type="entry name" value="HTH-type_regulator_Rgg"/>
</dbReference>
<dbReference type="KEGG" id="lpb:SH83_12250"/>
<evidence type="ECO:0000259" key="1">
    <source>
        <dbReference type="PROSITE" id="PS50943"/>
    </source>
</evidence>
<dbReference type="Pfam" id="PF01381">
    <property type="entry name" value="HTH_3"/>
    <property type="match status" value="1"/>
</dbReference>
<dbReference type="InterPro" id="IPR010982">
    <property type="entry name" value="Lambda_DNA-bd_dom_sf"/>
</dbReference>
<dbReference type="PANTHER" id="PTHR37038">
    <property type="entry name" value="TRANSCRIPTIONAL REGULATOR-RELATED"/>
    <property type="match status" value="1"/>
</dbReference>
<dbReference type="SMART" id="SM00530">
    <property type="entry name" value="HTH_XRE"/>
    <property type="match status" value="1"/>
</dbReference>
<evidence type="ECO:0000313" key="2">
    <source>
        <dbReference type="EMBL" id="KZU03744.1"/>
    </source>
</evidence>
<dbReference type="RefSeq" id="WP_003642192.1">
    <property type="nucleotide sequence ID" value="NZ_AP028153.1"/>
</dbReference>
<dbReference type="InterPro" id="IPR001387">
    <property type="entry name" value="Cro/C1-type_HTH"/>
</dbReference>
<reference evidence="4 5" key="1">
    <citation type="submission" date="2016-03" db="EMBL/GenBank/DDBJ databases">
        <title>Comparative genomics of 54 Lactobacillus plantarum strains reveals genomic uncoupling from niche constraints.</title>
        <authorList>
            <person name="Martino M.E."/>
        </authorList>
    </citation>
    <scope>NUCLEOTIDE SEQUENCE [LARGE SCALE GENOMIC DNA]</scope>
    <source>
        <strain evidence="3 4">19.1</strain>
        <strain evidence="2 5">Nizo2260</strain>
    </source>
</reference>
<accession>A0A162GLK2</accession>
<dbReference type="Proteomes" id="UP000076882">
    <property type="component" value="Unassembled WGS sequence"/>
</dbReference>
<dbReference type="PATRIC" id="fig|1590.143.peg.1874"/>
<organism evidence="3 4">
    <name type="scientific">Lactiplantibacillus plantarum</name>
    <name type="common">Lactobacillus plantarum</name>
    <dbReference type="NCBI Taxonomy" id="1590"/>
    <lineage>
        <taxon>Bacteria</taxon>
        <taxon>Bacillati</taxon>
        <taxon>Bacillota</taxon>
        <taxon>Bacilli</taxon>
        <taxon>Lactobacillales</taxon>
        <taxon>Lactobacillaceae</taxon>
        <taxon>Lactiplantibacillus</taxon>
    </lineage>
</organism>
<dbReference type="EMBL" id="LUWI01000022">
    <property type="protein sequence ID" value="KZU03744.1"/>
    <property type="molecule type" value="Genomic_DNA"/>
</dbReference>
<name>A0A162GLK2_LACPN</name>
<evidence type="ECO:0000313" key="5">
    <source>
        <dbReference type="Proteomes" id="UP000076989"/>
    </source>
</evidence>
<protein>
    <submittedName>
        <fullName evidence="3">Transcription regulator</fullName>
    </submittedName>
    <submittedName>
        <fullName evidence="2">Transcriptional regulator</fullName>
    </submittedName>
</protein>
<dbReference type="SUPFAM" id="SSF47413">
    <property type="entry name" value="lambda repressor-like DNA-binding domains"/>
    <property type="match status" value="1"/>
</dbReference>
<dbReference type="PROSITE" id="PS50943">
    <property type="entry name" value="HTH_CROC1"/>
    <property type="match status" value="1"/>
</dbReference>
<dbReference type="PANTHER" id="PTHR37038:SF12">
    <property type="entry name" value="TRANSCRIPTIONAL REGULATOR"/>
    <property type="match status" value="1"/>
</dbReference>
<dbReference type="Gene3D" id="1.10.260.40">
    <property type="entry name" value="lambda repressor-like DNA-binding domains"/>
    <property type="match status" value="1"/>
</dbReference>
<sequence length="303" mass="34634">MTNIGETIHQIRLSKGLTQQEVYSGIISRSFASRFESGANDIGASKLFAILDNLAISADELRFIHQNYQPSAYDQALWTIRHAYETLNFPALATWIREHRHSPHAYEQLIASYASILMLSYDHRSVGVTTTTQPAFDHLLQAKTWTLQELKLVPVLIPIIASIDGLAALTPLTTRMAANCASYQTGWGDPFHVSNDLLDFYGSLFQTKLNFHDFQSAQNLKTKFTAIDSHQLNWDGRLSQQFWLGIWNLYFGDWQIGNQLLDEVSVLETHHHPRIDNTLFAIRNVRTKQAQTYRQSHQSHKHL</sequence>
<proteinExistence type="predicted"/>
<dbReference type="CDD" id="cd00093">
    <property type="entry name" value="HTH_XRE"/>
    <property type="match status" value="1"/>
</dbReference>
<dbReference type="Proteomes" id="UP000076989">
    <property type="component" value="Unassembled WGS sequence"/>
</dbReference>
<evidence type="ECO:0000313" key="3">
    <source>
        <dbReference type="EMBL" id="KZU99027.1"/>
    </source>
</evidence>
<dbReference type="GO" id="GO:0003677">
    <property type="term" value="F:DNA binding"/>
    <property type="evidence" value="ECO:0007669"/>
    <property type="project" value="InterPro"/>
</dbReference>